<proteinExistence type="predicted"/>
<dbReference type="Proteomes" id="UP000186609">
    <property type="component" value="Chromosome"/>
</dbReference>
<sequence length="60" mass="6574">MKVFTAGDKSRAYCYHCLDIVHTTILLRDVRFSDGQGIAKNILVGVCDDCGSVVATPRSR</sequence>
<dbReference type="AlphaFoldDB" id="A0A1P8JQI3"/>
<dbReference type="KEGG" id="rhy:RD110_01180"/>
<dbReference type="OrthoDB" id="6116181at2"/>
<dbReference type="STRING" id="1842727.RD110_01180"/>
<accession>A0A1P8JQI3</accession>
<evidence type="ECO:0000313" key="2">
    <source>
        <dbReference type="Proteomes" id="UP000186609"/>
    </source>
</evidence>
<keyword evidence="2" id="KW-1185">Reference proteome</keyword>
<evidence type="ECO:0000313" key="1">
    <source>
        <dbReference type="EMBL" id="APW35991.1"/>
    </source>
</evidence>
<dbReference type="EMBL" id="CP019236">
    <property type="protein sequence ID" value="APW35991.1"/>
    <property type="molecule type" value="Genomic_DNA"/>
</dbReference>
<protein>
    <submittedName>
        <fullName evidence="1">Uncharacterized protein</fullName>
    </submittedName>
</protein>
<name>A0A1P8JQI3_9BURK</name>
<gene>
    <name evidence="1" type="ORF">RD110_01180</name>
</gene>
<organism evidence="1 2">
    <name type="scientific">Rhodoferax koreensis</name>
    <dbReference type="NCBI Taxonomy" id="1842727"/>
    <lineage>
        <taxon>Bacteria</taxon>
        <taxon>Pseudomonadati</taxon>
        <taxon>Pseudomonadota</taxon>
        <taxon>Betaproteobacteria</taxon>
        <taxon>Burkholderiales</taxon>
        <taxon>Comamonadaceae</taxon>
        <taxon>Rhodoferax</taxon>
    </lineage>
</organism>
<dbReference type="RefSeq" id="WP_076195909.1">
    <property type="nucleotide sequence ID" value="NZ_CP019236.1"/>
</dbReference>
<reference evidence="1 2" key="1">
    <citation type="submission" date="2017-01" db="EMBL/GenBank/DDBJ databases">
        <authorList>
            <person name="Mah S.A."/>
            <person name="Swanson W.J."/>
            <person name="Moy G.W."/>
            <person name="Vacquier V.D."/>
        </authorList>
    </citation>
    <scope>NUCLEOTIDE SEQUENCE [LARGE SCALE GENOMIC DNA]</scope>
    <source>
        <strain evidence="1 2">DCY110</strain>
    </source>
</reference>